<dbReference type="AlphaFoldDB" id="A0A3P3FQ81"/>
<dbReference type="Pfam" id="PF01547">
    <property type="entry name" value="SBP_bac_1"/>
    <property type="match status" value="1"/>
</dbReference>
<dbReference type="Proteomes" id="UP000273786">
    <property type="component" value="Unassembled WGS sequence"/>
</dbReference>
<dbReference type="GO" id="GO:0042597">
    <property type="term" value="C:periplasmic space"/>
    <property type="evidence" value="ECO:0007669"/>
    <property type="project" value="UniProtKB-SubCell"/>
</dbReference>
<dbReference type="PANTHER" id="PTHR43649">
    <property type="entry name" value="ARABINOSE-BINDING PROTEIN-RELATED"/>
    <property type="match status" value="1"/>
</dbReference>
<dbReference type="Gene3D" id="3.40.190.10">
    <property type="entry name" value="Periplasmic binding protein-like II"/>
    <property type="match status" value="2"/>
</dbReference>
<comment type="caution">
    <text evidence="5">The sequence shown here is derived from an EMBL/GenBank/DDBJ whole genome shotgun (WGS) entry which is preliminary data.</text>
</comment>
<comment type="subcellular location">
    <subcellularLocation>
        <location evidence="1">Periplasm</location>
    </subcellularLocation>
</comment>
<keyword evidence="6" id="KW-1185">Reference proteome</keyword>
<name>A0A3P3FQ81_9HYPH</name>
<dbReference type="OrthoDB" id="9812682at2"/>
<evidence type="ECO:0000256" key="4">
    <source>
        <dbReference type="SAM" id="SignalP"/>
    </source>
</evidence>
<evidence type="ECO:0000256" key="2">
    <source>
        <dbReference type="ARBA" id="ARBA00008520"/>
    </source>
</evidence>
<keyword evidence="3" id="KW-0574">Periplasm</keyword>
<evidence type="ECO:0000256" key="1">
    <source>
        <dbReference type="ARBA" id="ARBA00004418"/>
    </source>
</evidence>
<dbReference type="InterPro" id="IPR050490">
    <property type="entry name" value="Bact_solute-bd_prot1"/>
</dbReference>
<evidence type="ECO:0000313" key="5">
    <source>
        <dbReference type="EMBL" id="RRI00734.1"/>
    </source>
</evidence>
<dbReference type="EMBL" id="RQXT01000019">
    <property type="protein sequence ID" value="RRI00734.1"/>
    <property type="molecule type" value="Genomic_DNA"/>
</dbReference>
<comment type="similarity">
    <text evidence="2">Belongs to the bacterial solute-binding protein 1 family.</text>
</comment>
<reference evidence="5 6" key="1">
    <citation type="submission" date="2018-11" db="EMBL/GenBank/DDBJ databases">
        <title>the genome of Mesorhizobium tamadayense DSM 28320.</title>
        <authorList>
            <person name="Gao J."/>
        </authorList>
    </citation>
    <scope>NUCLEOTIDE SEQUENCE [LARGE SCALE GENOMIC DNA]</scope>
    <source>
        <strain evidence="5 6">DSM 28320</strain>
    </source>
</reference>
<evidence type="ECO:0000256" key="3">
    <source>
        <dbReference type="ARBA" id="ARBA00022764"/>
    </source>
</evidence>
<dbReference type="SUPFAM" id="SSF53850">
    <property type="entry name" value="Periplasmic binding protein-like II"/>
    <property type="match status" value="1"/>
</dbReference>
<proteinExistence type="inferred from homology"/>
<gene>
    <name evidence="5" type="ORF">EH240_17130</name>
</gene>
<sequence>MNVRVKLGVTAFAVALMSGTALAASNDDFWAKAAEPYKGVVLHGVTESTPPSNYIKDVLAPEFEKKTGIKVEIETTSWDQMYDKAIKDMEAGTGIYDVVYIEQDIIYSYLARNFLTDITKALKDKPELKASTYDDAKFTSFANYFKQGGDLYGVPMEAFLKVYCYRKDLFNDPEIQAAFKKQTGHDLKPATTHEEYTEIADFFTQWGKDHNMQLWGSTAQAHTGHAASWYEYFESVAPTFGVYNWGIDASKNYAATVEHGGGMNSDKAKAALKWWLHLRDIAPPESAQSTWSEVATTFAAGRAAQGLVYGENAAWIATDASKSKVTGQVGFALPVLSPGVLDDAKSGKGYVGYYDGGAFGLPVSSKNQEAALLFLEFIGQDEVQPGWAVAAPRITNTATFDAPEVKAMDAKLGGFYTMLKDEGKLFAGAPPYPFHAQVREATAPIFYDILTGKVGPDEGLDKMAAKAEEELTSLGYRK</sequence>
<accession>A0A3P3FQ81</accession>
<evidence type="ECO:0000313" key="6">
    <source>
        <dbReference type="Proteomes" id="UP000273786"/>
    </source>
</evidence>
<feature type="signal peptide" evidence="4">
    <location>
        <begin position="1"/>
        <end position="23"/>
    </location>
</feature>
<dbReference type="InterPro" id="IPR006059">
    <property type="entry name" value="SBP"/>
</dbReference>
<organism evidence="5 6">
    <name type="scientific">Mesorhizobium tamadayense</name>
    <dbReference type="NCBI Taxonomy" id="425306"/>
    <lineage>
        <taxon>Bacteria</taxon>
        <taxon>Pseudomonadati</taxon>
        <taxon>Pseudomonadota</taxon>
        <taxon>Alphaproteobacteria</taxon>
        <taxon>Hyphomicrobiales</taxon>
        <taxon>Phyllobacteriaceae</taxon>
        <taxon>Mesorhizobium</taxon>
    </lineage>
</organism>
<feature type="chain" id="PRO_5018138702" evidence="4">
    <location>
        <begin position="24"/>
        <end position="478"/>
    </location>
</feature>
<keyword evidence="4" id="KW-0732">Signal</keyword>
<dbReference type="PANTHER" id="PTHR43649:SF12">
    <property type="entry name" value="DIACETYLCHITOBIOSE BINDING PROTEIN DASA"/>
    <property type="match status" value="1"/>
</dbReference>
<protein>
    <submittedName>
        <fullName evidence="5">Extracellular solute-binding protein</fullName>
    </submittedName>
</protein>